<accession>A0A286UMM4</accession>
<organism evidence="1 2">
    <name type="scientific">Pyrrhoderma noxium</name>
    <dbReference type="NCBI Taxonomy" id="2282107"/>
    <lineage>
        <taxon>Eukaryota</taxon>
        <taxon>Fungi</taxon>
        <taxon>Dikarya</taxon>
        <taxon>Basidiomycota</taxon>
        <taxon>Agaricomycotina</taxon>
        <taxon>Agaricomycetes</taxon>
        <taxon>Hymenochaetales</taxon>
        <taxon>Hymenochaetaceae</taxon>
        <taxon>Pyrrhoderma</taxon>
    </lineage>
</organism>
<evidence type="ECO:0000313" key="1">
    <source>
        <dbReference type="EMBL" id="PAV20744.1"/>
    </source>
</evidence>
<sequence>MSSAAQRAKRREEVDYVYGERTKAAAWGGLKYGLAGAAVLTLGHYMSQIVRRQTLALKGFIFQLFTICNLNIRKVL</sequence>
<dbReference type="EMBL" id="NBII01000003">
    <property type="protein sequence ID" value="PAV20744.1"/>
    <property type="molecule type" value="Genomic_DNA"/>
</dbReference>
<reference evidence="1 2" key="1">
    <citation type="journal article" date="2017" name="Mol. Ecol.">
        <title>Comparative and population genomic landscape of Phellinus noxius: A hypervariable fungus causing root rot in trees.</title>
        <authorList>
            <person name="Chung C.L."/>
            <person name="Lee T.J."/>
            <person name="Akiba M."/>
            <person name="Lee H.H."/>
            <person name="Kuo T.H."/>
            <person name="Liu D."/>
            <person name="Ke H.M."/>
            <person name="Yokoi T."/>
            <person name="Roa M.B."/>
            <person name="Lu M.J."/>
            <person name="Chang Y.Y."/>
            <person name="Ann P.J."/>
            <person name="Tsai J.N."/>
            <person name="Chen C.Y."/>
            <person name="Tzean S.S."/>
            <person name="Ota Y."/>
            <person name="Hattori T."/>
            <person name="Sahashi N."/>
            <person name="Liou R.F."/>
            <person name="Kikuchi T."/>
            <person name="Tsai I.J."/>
        </authorList>
    </citation>
    <scope>NUCLEOTIDE SEQUENCE [LARGE SCALE GENOMIC DNA]</scope>
    <source>
        <strain evidence="1 2">FFPRI411160</strain>
    </source>
</reference>
<name>A0A286UMM4_9AGAM</name>
<protein>
    <submittedName>
        <fullName evidence="1">Uncharacterized protein</fullName>
    </submittedName>
</protein>
<comment type="caution">
    <text evidence="1">The sequence shown here is derived from an EMBL/GenBank/DDBJ whole genome shotgun (WGS) entry which is preliminary data.</text>
</comment>
<evidence type="ECO:0000313" key="2">
    <source>
        <dbReference type="Proteomes" id="UP000217199"/>
    </source>
</evidence>
<dbReference type="InParanoid" id="A0A286UMM4"/>
<dbReference type="OrthoDB" id="3356019at2759"/>
<gene>
    <name evidence="1" type="ORF">PNOK_0337100</name>
</gene>
<proteinExistence type="predicted"/>
<keyword evidence="2" id="KW-1185">Reference proteome</keyword>
<dbReference type="AlphaFoldDB" id="A0A286UMM4"/>
<dbReference type="Proteomes" id="UP000217199">
    <property type="component" value="Unassembled WGS sequence"/>
</dbReference>